<dbReference type="AlphaFoldDB" id="A0A6P1M5U0"/>
<keyword evidence="3" id="KW-1185">Reference proteome</keyword>
<dbReference type="InterPro" id="IPR036439">
    <property type="entry name" value="Dockerin_dom_sf"/>
</dbReference>
<dbReference type="InterPro" id="IPR018247">
    <property type="entry name" value="EF_Hand_1_Ca_BS"/>
</dbReference>
<dbReference type="Gene3D" id="1.10.1330.10">
    <property type="entry name" value="Dockerin domain"/>
    <property type="match status" value="1"/>
</dbReference>
<evidence type="ECO:0008006" key="4">
    <source>
        <dbReference type="Google" id="ProtNLM"/>
    </source>
</evidence>
<evidence type="ECO:0000313" key="3">
    <source>
        <dbReference type="Proteomes" id="UP000464954"/>
    </source>
</evidence>
<sequence>MRVTKRFAGVFVFLIIVSAEAVQIVTDLGQKAELGVTEGYGGGLDPASWVVDYASTNFTFVYDISGLGVGAESLEIFVNSLNGETLTGGGQNGIAVNGGTSALWWELGEDLAFDVVIRDATSEDVTSDFLIDLTGVCLRWVVAGTATISGTTVTNTLGSMVPIDLPDGETNEVSFTAARLEAGMAQFAQLQFDIVNPNASIVVDADYLNDSYQSNGSFEFDENGDQIAANVEDSLGFWQGGTNVVSSLSGISKDIEKSYTTAGATDGSISLEIGARNADGALNRGSVLNTKYKVQFSDSGMFNLSFDFFNASGWDADDTVEVALFTSDNNTVGTALGTGTLTEIWSGSFTKGVSTASWTNIVLAGIGSVESASVGKELFIAFSSGTAVGGEIARIDNVQLSVLPSPPMPVVANFGTDSSLNTQGFSDGVAPSALPDGTTTNYAYSFDISNRGLGGAATLEVDMVSQNGATVRTGGPFGVTVTGGGNDLWWDAGEGFDFAVRVLDASNKDITSFFTVDLTGFSVRWRDANGDANDSTKVTATVAGESFDAPATTAVAILPYSLAEGDVAETSFSAFRTGTNDVCQLAQLKVMIALKDSVPVPFAVLGEPFSLMINGDFTSVANPTPDDGGPAWPVAGSLSDWYGYYGRSAEVVGWSHYYDDPNNLASEIGTVNADDDNSIYTLDGTDKLSTGINITSGLITLNSSMGYRNGMMQSLDGITINPDLTYVFSVDAFLNPSDPKDNDSTTFSAAIISGADGSNWEDAVSSSVIQLSATNLPDAEGVDVQTVTVNGSDLAGGPLHVVFESVNTEAIPSFPNVSSSDVNNADNVSQLFVGTVSLTFIPLAGDLNRDGFITQDDVSLATMYLAGNGGDDAAARQNAMIELGYSAAEALDYLNLSDFDVDGNNVFDSDDVAALDLLARPFVQASMNGGIMDLSWNGVPGKVYDVESCTNLPVSEDARYFRVIER</sequence>
<evidence type="ECO:0000313" key="2">
    <source>
        <dbReference type="EMBL" id="QHI69950.1"/>
    </source>
</evidence>
<dbReference type="GO" id="GO:0000272">
    <property type="term" value="P:polysaccharide catabolic process"/>
    <property type="evidence" value="ECO:0007669"/>
    <property type="project" value="InterPro"/>
</dbReference>
<dbReference type="EMBL" id="CP047593">
    <property type="protein sequence ID" value="QHI69950.1"/>
    <property type="molecule type" value="Genomic_DNA"/>
</dbReference>
<dbReference type="RefSeq" id="WP_160629131.1">
    <property type="nucleotide sequence ID" value="NZ_CP047593.1"/>
</dbReference>
<feature type="chain" id="PRO_5026935755" description="Dockerin domain-containing protein" evidence="1">
    <location>
        <begin position="22"/>
        <end position="966"/>
    </location>
</feature>
<feature type="signal peptide" evidence="1">
    <location>
        <begin position="1"/>
        <end position="21"/>
    </location>
</feature>
<dbReference type="Proteomes" id="UP000464954">
    <property type="component" value="Chromosome"/>
</dbReference>
<evidence type="ECO:0000256" key="1">
    <source>
        <dbReference type="SAM" id="SignalP"/>
    </source>
</evidence>
<accession>A0A6P1M5U0</accession>
<reference evidence="2 3" key="1">
    <citation type="submission" date="2020-01" db="EMBL/GenBank/DDBJ databases">
        <title>Ponticoccus aerotolerans gen. nov., sp. nov., an anaerobic bacterium and proposal of Ponticoccusceae fam. nov., Ponticoccusles ord. nov. and Ponticoccuse classis nov. in the phylum Kiritimatiellaeota.</title>
        <authorList>
            <person name="Zhou L.Y."/>
            <person name="Du Z.J."/>
        </authorList>
    </citation>
    <scope>NUCLEOTIDE SEQUENCE [LARGE SCALE GENOMIC DNA]</scope>
    <source>
        <strain evidence="2 3">S-5007</strain>
    </source>
</reference>
<organism evidence="2 3">
    <name type="scientific">Tichowtungia aerotolerans</name>
    <dbReference type="NCBI Taxonomy" id="2697043"/>
    <lineage>
        <taxon>Bacteria</taxon>
        <taxon>Pseudomonadati</taxon>
        <taxon>Kiritimatiellota</taxon>
        <taxon>Tichowtungiia</taxon>
        <taxon>Tichowtungiales</taxon>
        <taxon>Tichowtungiaceae</taxon>
        <taxon>Tichowtungia</taxon>
    </lineage>
</organism>
<name>A0A6P1M5U0_9BACT</name>
<gene>
    <name evidence="2" type="ORF">GT409_10965</name>
</gene>
<dbReference type="KEGG" id="taer:GT409_10965"/>
<proteinExistence type="predicted"/>
<protein>
    <recommendedName>
        <fullName evidence="4">Dockerin domain-containing protein</fullName>
    </recommendedName>
</protein>
<keyword evidence="1" id="KW-0732">Signal</keyword>
<dbReference type="PROSITE" id="PS00018">
    <property type="entry name" value="EF_HAND_1"/>
    <property type="match status" value="1"/>
</dbReference>